<name>W9SCY2_9ROSA</name>
<gene>
    <name evidence="2" type="ORF">L484_007089</name>
</gene>
<dbReference type="EMBL" id="KE345969">
    <property type="protein sequence ID" value="EXC22418.1"/>
    <property type="molecule type" value="Genomic_DNA"/>
</dbReference>
<evidence type="ECO:0000313" key="3">
    <source>
        <dbReference type="Proteomes" id="UP000030645"/>
    </source>
</evidence>
<reference evidence="3" key="1">
    <citation type="submission" date="2013-01" db="EMBL/GenBank/DDBJ databases">
        <title>Draft Genome Sequence of a Mulberry Tree, Morus notabilis C.K. Schneid.</title>
        <authorList>
            <person name="He N."/>
            <person name="Zhao S."/>
        </authorList>
    </citation>
    <scope>NUCLEOTIDE SEQUENCE</scope>
</reference>
<dbReference type="GO" id="GO:0045488">
    <property type="term" value="P:pectin metabolic process"/>
    <property type="evidence" value="ECO:0007669"/>
    <property type="project" value="InterPro"/>
</dbReference>
<keyword evidence="3" id="KW-1185">Reference proteome</keyword>
<dbReference type="InterPro" id="IPR044689">
    <property type="entry name" value="CGR2/3"/>
</dbReference>
<organism evidence="2 3">
    <name type="scientific">Morus notabilis</name>
    <dbReference type="NCBI Taxonomy" id="981085"/>
    <lineage>
        <taxon>Eukaryota</taxon>
        <taxon>Viridiplantae</taxon>
        <taxon>Streptophyta</taxon>
        <taxon>Embryophyta</taxon>
        <taxon>Tracheophyta</taxon>
        <taxon>Spermatophyta</taxon>
        <taxon>Magnoliopsida</taxon>
        <taxon>eudicotyledons</taxon>
        <taxon>Gunneridae</taxon>
        <taxon>Pentapetalae</taxon>
        <taxon>rosids</taxon>
        <taxon>fabids</taxon>
        <taxon>Rosales</taxon>
        <taxon>Moraceae</taxon>
        <taxon>Moreae</taxon>
        <taxon>Morus</taxon>
    </lineage>
</organism>
<dbReference type="PANTHER" id="PTHR34208:SF15">
    <property type="entry name" value="PROTEIN, PUTATIVE-RELATED"/>
    <property type="match status" value="1"/>
</dbReference>
<evidence type="ECO:0000313" key="2">
    <source>
        <dbReference type="EMBL" id="EXC22418.1"/>
    </source>
</evidence>
<feature type="region of interest" description="Disordered" evidence="1">
    <location>
        <begin position="1"/>
        <end position="26"/>
    </location>
</feature>
<sequence length="178" mass="19522">MSRRPVNPSRRLGDSGGSLIPGSYHSKQKSSPIVSVGLLVFVHAQSIACWPETCSVVSKLLKEEETEAWGVEPYDIEDADRHCIAELLYRKALCSVLLMSSFGEKSFSLVIVSDTLDYLSPRYLNKTLPVLARVSADGLAILVIGELKLQKSPNLEGRALQSLCMKEIVSEGEGEEEI</sequence>
<proteinExistence type="predicted"/>
<dbReference type="PANTHER" id="PTHR34208">
    <property type="entry name" value="S-ADENOSYL-L-METHIONINE-DEPENDENT METHYLTRANSFERASE-RELATED"/>
    <property type="match status" value="1"/>
</dbReference>
<dbReference type="Proteomes" id="UP000030645">
    <property type="component" value="Unassembled WGS sequence"/>
</dbReference>
<protein>
    <submittedName>
        <fullName evidence="2">Uncharacterized protein</fullName>
    </submittedName>
</protein>
<dbReference type="STRING" id="981085.W9SCY2"/>
<dbReference type="GO" id="GO:0008168">
    <property type="term" value="F:methyltransferase activity"/>
    <property type="evidence" value="ECO:0007669"/>
    <property type="project" value="InterPro"/>
</dbReference>
<dbReference type="eggNOG" id="ENOG502QR9D">
    <property type="taxonomic scope" value="Eukaryota"/>
</dbReference>
<accession>W9SCY2</accession>
<evidence type="ECO:0000256" key="1">
    <source>
        <dbReference type="SAM" id="MobiDB-lite"/>
    </source>
</evidence>
<dbReference type="AlphaFoldDB" id="W9SCY2"/>